<dbReference type="EMBL" id="LKAM01000024">
    <property type="protein sequence ID" value="KUM45190.1"/>
    <property type="molecule type" value="Genomic_DNA"/>
</dbReference>
<evidence type="ECO:0000313" key="1">
    <source>
        <dbReference type="EMBL" id="KUM45190.1"/>
    </source>
</evidence>
<protein>
    <submittedName>
        <fullName evidence="1">Uncharacterized protein</fullName>
    </submittedName>
</protein>
<accession>A0A101LTS0</accession>
<organism evidence="1">
    <name type="scientific">Picea glauca</name>
    <name type="common">White spruce</name>
    <name type="synonym">Pinus glauca</name>
    <dbReference type="NCBI Taxonomy" id="3330"/>
    <lineage>
        <taxon>Eukaryota</taxon>
        <taxon>Viridiplantae</taxon>
        <taxon>Streptophyta</taxon>
        <taxon>Embryophyta</taxon>
        <taxon>Tracheophyta</taxon>
        <taxon>Spermatophyta</taxon>
        <taxon>Pinopsida</taxon>
        <taxon>Pinidae</taxon>
        <taxon>Conifers I</taxon>
        <taxon>Pinales</taxon>
        <taxon>Pinaceae</taxon>
        <taxon>Picea</taxon>
    </lineage>
</organism>
<geneLocation type="mitochondrion" evidence="1"/>
<proteinExistence type="predicted"/>
<sequence length="58" mass="6758">MACQNAHASSSEEGISRLLFREQGRAINPSRYGKFRNKSGRREMIWSPNFTYQYGKFP</sequence>
<name>A0A101LTS0_PICGL</name>
<gene>
    <name evidence="1" type="ORF">ABT39_MTgene3577</name>
</gene>
<keyword evidence="1" id="KW-0496">Mitochondrion</keyword>
<reference evidence="1" key="1">
    <citation type="journal article" date="2015" name="Genome Biol. Evol.">
        <title>Organellar Genomes of White Spruce (Picea glauca): Assembly and Annotation.</title>
        <authorList>
            <person name="Jackman S.D."/>
            <person name="Warren R.L."/>
            <person name="Gibb E.A."/>
            <person name="Vandervalk B.P."/>
            <person name="Mohamadi H."/>
            <person name="Chu J."/>
            <person name="Raymond A."/>
            <person name="Pleasance S."/>
            <person name="Coope R."/>
            <person name="Wildung M.R."/>
            <person name="Ritland C.E."/>
            <person name="Bousquet J."/>
            <person name="Jones S.J."/>
            <person name="Bohlmann J."/>
            <person name="Birol I."/>
        </authorList>
    </citation>
    <scope>NUCLEOTIDE SEQUENCE [LARGE SCALE GENOMIC DNA]</scope>
    <source>
        <tissue evidence="1">Flushing bud</tissue>
    </source>
</reference>
<comment type="caution">
    <text evidence="1">The sequence shown here is derived from an EMBL/GenBank/DDBJ whole genome shotgun (WGS) entry which is preliminary data.</text>
</comment>
<dbReference type="AlphaFoldDB" id="A0A101LTS0"/>